<comment type="cofactor">
    <cofactor evidence="5">
        <name>Zn(2+)</name>
        <dbReference type="ChEBI" id="CHEBI:29105"/>
    </cofactor>
    <text evidence="5">Binds 1 zinc ion per subunit.</text>
</comment>
<feature type="active site" description="Proton donor" evidence="5">
    <location>
        <position position="197"/>
    </location>
</feature>
<comment type="similarity">
    <text evidence="5">Belongs to the metallo-dependent hydrolases superfamily. Adenosine and AMP deaminases family. Adenine deaminase type 2 subfamily.</text>
</comment>
<evidence type="ECO:0000256" key="2">
    <source>
        <dbReference type="ARBA" id="ARBA00022801"/>
    </source>
</evidence>
<dbReference type="NCBIfam" id="TIGR01430">
    <property type="entry name" value="aden_deam"/>
    <property type="match status" value="1"/>
</dbReference>
<evidence type="ECO:0000256" key="5">
    <source>
        <dbReference type="HAMAP-Rule" id="MF_01962"/>
    </source>
</evidence>
<dbReference type="GO" id="GO:0009117">
    <property type="term" value="P:nucleotide metabolic process"/>
    <property type="evidence" value="ECO:0007669"/>
    <property type="project" value="UniProtKB-KW"/>
</dbReference>
<evidence type="ECO:0000313" key="7">
    <source>
        <dbReference type="EMBL" id="CAG23246.1"/>
    </source>
</evidence>
<dbReference type="GO" id="GO:0000034">
    <property type="term" value="F:adenine deaminase activity"/>
    <property type="evidence" value="ECO:0007669"/>
    <property type="project" value="UniProtKB-UniRule"/>
</dbReference>
<feature type="binding site" evidence="5">
    <location>
        <position position="275"/>
    </location>
    <ligand>
        <name>Zn(2+)</name>
        <dbReference type="ChEBI" id="CHEBI:29105"/>
        <note>catalytic</note>
    </ligand>
</feature>
<comment type="catalytic activity">
    <reaction evidence="5">
        <text>adenine + H2O + H(+) = hypoxanthine + NH4(+)</text>
        <dbReference type="Rhea" id="RHEA:23688"/>
        <dbReference type="ChEBI" id="CHEBI:15377"/>
        <dbReference type="ChEBI" id="CHEBI:15378"/>
        <dbReference type="ChEBI" id="CHEBI:16708"/>
        <dbReference type="ChEBI" id="CHEBI:17368"/>
        <dbReference type="ChEBI" id="CHEBI:28938"/>
        <dbReference type="EC" id="3.5.4.2"/>
    </reaction>
</comment>
<feature type="binding site" evidence="5">
    <location>
        <position position="16"/>
    </location>
    <ligand>
        <name>Zn(2+)</name>
        <dbReference type="ChEBI" id="CHEBI:29105"/>
        <note>catalytic</note>
    </ligand>
</feature>
<dbReference type="NCBIfam" id="NF006850">
    <property type="entry name" value="PRK09358.1-6"/>
    <property type="match status" value="1"/>
</dbReference>
<dbReference type="eggNOG" id="COG1816">
    <property type="taxonomic scope" value="Bacteria"/>
</dbReference>
<dbReference type="Proteomes" id="UP000000593">
    <property type="component" value="Chromosome 2"/>
</dbReference>
<dbReference type="GO" id="GO:0008270">
    <property type="term" value="F:zinc ion binding"/>
    <property type="evidence" value="ECO:0007669"/>
    <property type="project" value="UniProtKB-UniRule"/>
</dbReference>
<dbReference type="GO" id="GO:0043103">
    <property type="term" value="P:hypoxanthine salvage"/>
    <property type="evidence" value="ECO:0007669"/>
    <property type="project" value="UniProtKB-UniRule"/>
</dbReference>
<dbReference type="Pfam" id="PF00962">
    <property type="entry name" value="A_deaminase"/>
    <property type="match status" value="1"/>
</dbReference>
<evidence type="ECO:0000259" key="6">
    <source>
        <dbReference type="Pfam" id="PF00962"/>
    </source>
</evidence>
<dbReference type="SUPFAM" id="SSF51556">
    <property type="entry name" value="Metallo-dependent hydrolases"/>
    <property type="match status" value="1"/>
</dbReference>
<name>Q6LHI4_PHOPR</name>
<keyword evidence="4 5" id="KW-0546">Nucleotide metabolism</keyword>
<dbReference type="GO" id="GO:0005829">
    <property type="term" value="C:cytosol"/>
    <property type="evidence" value="ECO:0007669"/>
    <property type="project" value="TreeGrafter"/>
</dbReference>
<dbReference type="FunFam" id="3.20.20.140:FF:000039">
    <property type="entry name" value="Adenine deaminase"/>
    <property type="match status" value="1"/>
</dbReference>
<protein>
    <recommendedName>
        <fullName evidence="5">Adenine deaminase</fullName>
        <shortName evidence="5">ADE</shortName>
        <ecNumber evidence="5">3.5.4.2</ecNumber>
    </recommendedName>
    <alternativeName>
        <fullName evidence="5">Adenine aminohydrolase</fullName>
        <shortName evidence="5">AAH</shortName>
    </alternativeName>
</protein>
<evidence type="ECO:0000256" key="1">
    <source>
        <dbReference type="ARBA" id="ARBA00022723"/>
    </source>
</evidence>
<dbReference type="InterPro" id="IPR028892">
    <property type="entry name" value="ADE"/>
</dbReference>
<dbReference type="EMBL" id="CR378679">
    <property type="protein sequence ID" value="CAG23246.1"/>
    <property type="molecule type" value="Genomic_DNA"/>
</dbReference>
<dbReference type="STRING" id="298386.PBPRB1379"/>
<keyword evidence="8" id="KW-1185">Reference proteome</keyword>
<keyword evidence="3 5" id="KW-0862">Zinc</keyword>
<feature type="binding site" evidence="5">
    <location>
        <position position="14"/>
    </location>
    <ligand>
        <name>Zn(2+)</name>
        <dbReference type="ChEBI" id="CHEBI:29105"/>
        <note>catalytic</note>
    </ligand>
</feature>
<accession>Q6LHI4</accession>
<feature type="domain" description="Adenosine deaminase" evidence="6">
    <location>
        <begin position="9"/>
        <end position="329"/>
    </location>
</feature>
<evidence type="ECO:0000313" key="8">
    <source>
        <dbReference type="Proteomes" id="UP000000593"/>
    </source>
</evidence>
<dbReference type="HAMAP" id="MF_01962">
    <property type="entry name" value="Adenine_deaminase"/>
    <property type="match status" value="1"/>
</dbReference>
<dbReference type="PANTHER" id="PTHR43114">
    <property type="entry name" value="ADENINE DEAMINASE"/>
    <property type="match status" value="1"/>
</dbReference>
<dbReference type="InterPro" id="IPR006330">
    <property type="entry name" value="Ado/ade_deaminase"/>
</dbReference>
<dbReference type="GO" id="GO:0006146">
    <property type="term" value="P:adenine catabolic process"/>
    <property type="evidence" value="ECO:0007669"/>
    <property type="project" value="UniProtKB-UniRule"/>
</dbReference>
<dbReference type="HOGENOM" id="CLU_039228_7_0_6"/>
<reference evidence="8" key="1">
    <citation type="journal article" date="2005" name="Science">
        <title>Life at depth: Photobacterium profundum genome sequence and expression analysis.</title>
        <authorList>
            <person name="Vezzi A."/>
            <person name="Campanaro S."/>
            <person name="D'Angelo M."/>
            <person name="Simonato F."/>
            <person name="Vitulo N."/>
            <person name="Lauro F.M."/>
            <person name="Cestaro A."/>
            <person name="Malacrida G."/>
            <person name="Simionati B."/>
            <person name="Cannata N."/>
            <person name="Romualdi C."/>
            <person name="Bartlett D.H."/>
            <person name="Valle G."/>
        </authorList>
    </citation>
    <scope>NUCLEOTIDE SEQUENCE [LARGE SCALE GENOMIC DNA]</scope>
    <source>
        <strain evidence="8">ATCC BAA-1253 / SS9</strain>
    </source>
</reference>
<dbReference type="EC" id="3.5.4.2" evidence="5"/>
<dbReference type="KEGG" id="ppr:PBPRB1379"/>
<evidence type="ECO:0000256" key="3">
    <source>
        <dbReference type="ARBA" id="ARBA00022833"/>
    </source>
</evidence>
<evidence type="ECO:0000256" key="4">
    <source>
        <dbReference type="ARBA" id="ARBA00023080"/>
    </source>
</evidence>
<dbReference type="InterPro" id="IPR032466">
    <property type="entry name" value="Metal_Hydrolase"/>
</dbReference>
<feature type="binding site" evidence="5">
    <location>
        <position position="276"/>
    </location>
    <ligand>
        <name>substrate</name>
    </ligand>
</feature>
<feature type="binding site" evidence="5">
    <location>
        <position position="194"/>
    </location>
    <ligand>
        <name>Zn(2+)</name>
        <dbReference type="ChEBI" id="CHEBI:29105"/>
        <note>catalytic</note>
    </ligand>
</feature>
<comment type="function">
    <text evidence="5">Catalyzes the hydrolytic deamination of adenine to hypoxanthine. Plays an important role in the purine salvage pathway and in nitrogen catabolism.</text>
</comment>
<proteinExistence type="inferred from homology"/>
<organism evidence="7 8">
    <name type="scientific">Photobacterium profundum (strain SS9)</name>
    <dbReference type="NCBI Taxonomy" id="298386"/>
    <lineage>
        <taxon>Bacteria</taxon>
        <taxon>Pseudomonadati</taxon>
        <taxon>Pseudomonadota</taxon>
        <taxon>Gammaproteobacteria</taxon>
        <taxon>Vibrionales</taxon>
        <taxon>Vibrionaceae</taxon>
        <taxon>Photobacterium</taxon>
    </lineage>
</organism>
<keyword evidence="1 5" id="KW-0479">Metal-binding</keyword>
<dbReference type="InterPro" id="IPR001365">
    <property type="entry name" value="A_deaminase_dom"/>
</dbReference>
<dbReference type="PANTHER" id="PTHR43114:SF6">
    <property type="entry name" value="ADENINE DEAMINASE"/>
    <property type="match status" value="1"/>
</dbReference>
<feature type="site" description="Important for catalytic activity" evidence="5">
    <location>
        <position position="218"/>
    </location>
</feature>
<gene>
    <name evidence="7" type="primary">SAV5577</name>
    <name evidence="7" type="ordered locus">PBPRB1379</name>
</gene>
<keyword evidence="2 5" id="KW-0378">Hydrolase</keyword>
<dbReference type="AlphaFoldDB" id="Q6LHI4"/>
<sequence>MKDFINGLPKVELHLHIEGSLEPELMFELAKRNQVQIPFQSPQEVHDAYQFHNLQSFLDIYYQGANVLIHEQDFFDLTWAYLLRCKEDNVVHTEIFFDPQTHTDRGIAFDTVVSGIHRALEEANKVLGISSKLIMCFLRHLDETAALATLEQAIPHKDKIIGVGLDSSEQGHPPEKFAKVFQKALNEGFLTVAHAGEEGPAQNIHDALSMLGITRIDHGIRCVEDEVLVAQLIEDRTPLTVCPLSNIKLKVFEKMEQHNIVDLLRKGMCVTINSDDPAYFGGYMNANFHAVANAHSMTKNEVAQFTLNGIEASFILDDEKARLVVLVDTYMMKG</sequence>
<dbReference type="Gene3D" id="3.20.20.140">
    <property type="entry name" value="Metal-dependent hydrolases"/>
    <property type="match status" value="1"/>
</dbReference>
<dbReference type="CDD" id="cd01320">
    <property type="entry name" value="ADA"/>
    <property type="match status" value="1"/>
</dbReference>
<dbReference type="RefSeq" id="WP_011221424.1">
    <property type="nucleotide sequence ID" value="NC_006371.1"/>
</dbReference>